<evidence type="ECO:0000256" key="1">
    <source>
        <dbReference type="ARBA" id="ARBA00001947"/>
    </source>
</evidence>
<proteinExistence type="inferred from homology"/>
<evidence type="ECO:0000313" key="10">
    <source>
        <dbReference type="Proteomes" id="UP000249432"/>
    </source>
</evidence>
<gene>
    <name evidence="9" type="ORF">DI525_02450</name>
</gene>
<feature type="domain" description="Adenosine deaminase" evidence="8">
    <location>
        <begin position="63"/>
        <end position="409"/>
    </location>
</feature>
<feature type="region of interest" description="Disordered" evidence="7">
    <location>
        <begin position="421"/>
        <end position="462"/>
    </location>
</feature>
<dbReference type="GO" id="GO:0043103">
    <property type="term" value="P:hypoxanthine salvage"/>
    <property type="evidence" value="ECO:0007669"/>
    <property type="project" value="TreeGrafter"/>
</dbReference>
<name>A0A2W5T421_9CORY</name>
<evidence type="ECO:0000256" key="3">
    <source>
        <dbReference type="ARBA" id="ARBA00012784"/>
    </source>
</evidence>
<evidence type="ECO:0000256" key="5">
    <source>
        <dbReference type="ARBA" id="ARBA00022801"/>
    </source>
</evidence>
<comment type="caution">
    <text evidence="9">The sequence shown here is derived from an EMBL/GenBank/DDBJ whole genome shotgun (WGS) entry which is preliminary data.</text>
</comment>
<comment type="cofactor">
    <cofactor evidence="1">
        <name>Zn(2+)</name>
        <dbReference type="ChEBI" id="CHEBI:29105"/>
    </cofactor>
</comment>
<dbReference type="NCBIfam" id="TIGR01430">
    <property type="entry name" value="aden_deam"/>
    <property type="match status" value="1"/>
</dbReference>
<dbReference type="EC" id="3.5.4.4" evidence="3"/>
<comment type="similarity">
    <text evidence="2">Belongs to the metallo-dependent hydrolases superfamily. Adenosine and AMP deaminases family.</text>
</comment>
<dbReference type="GO" id="GO:0005829">
    <property type="term" value="C:cytosol"/>
    <property type="evidence" value="ECO:0007669"/>
    <property type="project" value="TreeGrafter"/>
</dbReference>
<keyword evidence="4" id="KW-0479">Metal-binding</keyword>
<evidence type="ECO:0000256" key="6">
    <source>
        <dbReference type="ARBA" id="ARBA00022833"/>
    </source>
</evidence>
<accession>A0A2W5T421</accession>
<dbReference type="Gene3D" id="3.20.20.140">
    <property type="entry name" value="Metal-dependent hydrolases"/>
    <property type="match status" value="1"/>
</dbReference>
<protein>
    <recommendedName>
        <fullName evidence="3">adenosine deaminase</fullName>
        <ecNumber evidence="3">3.5.4.4</ecNumber>
    </recommendedName>
</protein>
<dbReference type="EMBL" id="QFRA01000003">
    <property type="protein sequence ID" value="PZR06175.1"/>
    <property type="molecule type" value="Genomic_DNA"/>
</dbReference>
<evidence type="ECO:0000256" key="4">
    <source>
        <dbReference type="ARBA" id="ARBA00022723"/>
    </source>
</evidence>
<keyword evidence="5" id="KW-0378">Hydrolase</keyword>
<dbReference type="NCBIfam" id="NF006847">
    <property type="entry name" value="PRK09358.1-2"/>
    <property type="match status" value="1"/>
</dbReference>
<reference evidence="9 10" key="1">
    <citation type="submission" date="2017-08" db="EMBL/GenBank/DDBJ databases">
        <title>Infants hospitalized years apart are colonized by the same room-sourced microbial strains.</title>
        <authorList>
            <person name="Brooks B."/>
            <person name="Olm M.R."/>
            <person name="Firek B.A."/>
            <person name="Baker R."/>
            <person name="Thomas B.C."/>
            <person name="Morowitz M.J."/>
            <person name="Banfield J.F."/>
        </authorList>
    </citation>
    <scope>NUCLEOTIDE SEQUENCE [LARGE SCALE GENOMIC DNA]</scope>
    <source>
        <strain evidence="9">S2_003_000_R1_3</strain>
    </source>
</reference>
<organism evidence="9 10">
    <name type="scientific">Corynebacterium kroppenstedtii</name>
    <dbReference type="NCBI Taxonomy" id="161879"/>
    <lineage>
        <taxon>Bacteria</taxon>
        <taxon>Bacillati</taxon>
        <taxon>Actinomycetota</taxon>
        <taxon>Actinomycetes</taxon>
        <taxon>Mycobacteriales</taxon>
        <taxon>Corynebacteriaceae</taxon>
        <taxon>Corynebacterium</taxon>
    </lineage>
</organism>
<dbReference type="GO" id="GO:0004000">
    <property type="term" value="F:adenosine deaminase activity"/>
    <property type="evidence" value="ECO:0007669"/>
    <property type="project" value="TreeGrafter"/>
</dbReference>
<dbReference type="PANTHER" id="PTHR11409:SF43">
    <property type="entry name" value="ADENOSINE DEAMINASE"/>
    <property type="match status" value="1"/>
</dbReference>
<dbReference type="InterPro" id="IPR001365">
    <property type="entry name" value="A_deaminase_dom"/>
</dbReference>
<dbReference type="GO" id="GO:0006154">
    <property type="term" value="P:adenosine catabolic process"/>
    <property type="evidence" value="ECO:0007669"/>
    <property type="project" value="TreeGrafter"/>
</dbReference>
<evidence type="ECO:0000256" key="7">
    <source>
        <dbReference type="SAM" id="MobiDB-lite"/>
    </source>
</evidence>
<dbReference type="InterPro" id="IPR032466">
    <property type="entry name" value="Metal_Hydrolase"/>
</dbReference>
<sequence>MTLRGVVRLRQRCGIDGISCPSASLNPMAMNAQKSPYSASMGPRPSISPDHKTLDRDTVAQLPKVELHDHIDGGLRPSTLLDLAQQSGYSGLPDSIMSQPEDARAETLEKWFRTSAESGDLPSYLELFAHTTAVMQTADAIERVTRESVEDLARDGVVYAELRFAPEQHQEQGLDLQHIVDAAIAGVRAGEQRAAAEDNPVVARLILCAMRNNNRSTEIARLIVDNAGDGSGYVVGFDLAGPEEEFSVREHAEALELLRENLVPFTIHAGEADGVGSMKDALALGASRIGHGARIYEDFGASLDGIELGPVAARIRDRAVALELCPTSNRQTGLVDSMEDHPLSLLYELGFTCTVNTDNRTVFGTTMTDEMLLLGEYFDFGYDELLHLTLNAMDAAFLPLPDRQRLARDLIIPAYEELVGDPDMRGTSRNDSSGQHDDGSDENGAEGHSHDHAHGAHRRNHSGADTLNIDLGDLGLDDIDGLAGLDGLDLGDLGSDKRE</sequence>
<dbReference type="AlphaFoldDB" id="A0A2W5T421"/>
<dbReference type="GO" id="GO:0046103">
    <property type="term" value="P:inosine biosynthetic process"/>
    <property type="evidence" value="ECO:0007669"/>
    <property type="project" value="TreeGrafter"/>
</dbReference>
<feature type="compositionally biased region" description="Basic and acidic residues" evidence="7">
    <location>
        <begin position="422"/>
        <end position="438"/>
    </location>
</feature>
<evidence type="ECO:0000256" key="2">
    <source>
        <dbReference type="ARBA" id="ARBA00006676"/>
    </source>
</evidence>
<dbReference type="GO" id="GO:0046872">
    <property type="term" value="F:metal ion binding"/>
    <property type="evidence" value="ECO:0007669"/>
    <property type="project" value="UniProtKB-KW"/>
</dbReference>
<dbReference type="Proteomes" id="UP000249432">
    <property type="component" value="Unassembled WGS sequence"/>
</dbReference>
<evidence type="ECO:0000259" key="8">
    <source>
        <dbReference type="Pfam" id="PF00962"/>
    </source>
</evidence>
<keyword evidence="6" id="KW-0862">Zinc</keyword>
<dbReference type="SUPFAM" id="SSF51556">
    <property type="entry name" value="Metallo-dependent hydrolases"/>
    <property type="match status" value="1"/>
</dbReference>
<evidence type="ECO:0000313" key="9">
    <source>
        <dbReference type="EMBL" id="PZR06175.1"/>
    </source>
</evidence>
<feature type="compositionally biased region" description="Basic and acidic residues" evidence="7">
    <location>
        <begin position="445"/>
        <end position="454"/>
    </location>
</feature>
<dbReference type="InterPro" id="IPR006330">
    <property type="entry name" value="Ado/ade_deaminase"/>
</dbReference>
<dbReference type="Pfam" id="PF00962">
    <property type="entry name" value="A_deaminase"/>
    <property type="match status" value="1"/>
</dbReference>
<dbReference type="PANTHER" id="PTHR11409">
    <property type="entry name" value="ADENOSINE DEAMINASE"/>
    <property type="match status" value="1"/>
</dbReference>